<dbReference type="GO" id="GO:0003700">
    <property type="term" value="F:DNA-binding transcription factor activity"/>
    <property type="evidence" value="ECO:0007669"/>
    <property type="project" value="InterPro"/>
</dbReference>
<dbReference type="PRINTS" id="PR00039">
    <property type="entry name" value="HTHLYSR"/>
</dbReference>
<dbReference type="Gene3D" id="3.40.190.10">
    <property type="entry name" value="Periplasmic binding protein-like II"/>
    <property type="match status" value="2"/>
</dbReference>
<dbReference type="InterPro" id="IPR037402">
    <property type="entry name" value="YidZ_PBP2"/>
</dbReference>
<dbReference type="InterPro" id="IPR050389">
    <property type="entry name" value="LysR-type_TF"/>
</dbReference>
<evidence type="ECO:0000313" key="6">
    <source>
        <dbReference type="Proteomes" id="UP000451860"/>
    </source>
</evidence>
<protein>
    <submittedName>
        <fullName evidence="5">LysR family transcriptional regulator</fullName>
    </submittedName>
</protein>
<keyword evidence="2" id="KW-0238">DNA-binding</keyword>
<dbReference type="SUPFAM" id="SSF53850">
    <property type="entry name" value="Periplasmic binding protein-like II"/>
    <property type="match status" value="1"/>
</dbReference>
<evidence type="ECO:0000256" key="3">
    <source>
        <dbReference type="ARBA" id="ARBA00023163"/>
    </source>
</evidence>
<organism evidence="5 6">
    <name type="scientific">Georgenia thermotolerans</name>
    <dbReference type="NCBI Taxonomy" id="527326"/>
    <lineage>
        <taxon>Bacteria</taxon>
        <taxon>Bacillati</taxon>
        <taxon>Actinomycetota</taxon>
        <taxon>Actinomycetes</taxon>
        <taxon>Micrococcales</taxon>
        <taxon>Bogoriellaceae</taxon>
        <taxon>Georgenia</taxon>
    </lineage>
</organism>
<dbReference type="Proteomes" id="UP000451860">
    <property type="component" value="Unassembled WGS sequence"/>
</dbReference>
<dbReference type="PANTHER" id="PTHR30118">
    <property type="entry name" value="HTH-TYPE TRANSCRIPTIONAL REGULATOR LEUO-RELATED"/>
    <property type="match status" value="1"/>
</dbReference>
<keyword evidence="3" id="KW-0804">Transcription</keyword>
<dbReference type="CDD" id="cd08417">
    <property type="entry name" value="PBP2_Nitroaromatics_like"/>
    <property type="match status" value="1"/>
</dbReference>
<gene>
    <name evidence="5" type="ORF">GB883_04245</name>
</gene>
<keyword evidence="6" id="KW-1185">Reference proteome</keyword>
<sequence>MRHSVSDTKRLARACRHPHLRWPLRRLPPHQTILRRARVTEAMAATDYNLLRPLRALLEERNVTRAAERLHVSQSAMSIALAKLRRHYGDPLLVRRGNRHDLTPLAERLLHALPQAIAETEQIFRLQSRFDPVTSTRSFAIAGIDYTIARIAPSLTRIVEREAPNVRLEFPTVDAALVNALPDSLQTIDGAILPHGYVTDQPRLDLATEAWVCLVDAASGLSDRPTADELLTRPWVHNLAPREGMGPARQQLQFRGIDISIAAVTPHFFVMPTLIVGTDRVALVPEGFARMAVRLEPRLQAVVPPLDLAPVRDAFWWHPDHAYDAEHVWLRHVLERVVEVIRNPHDGDTQNAIPS</sequence>
<evidence type="ECO:0000313" key="5">
    <source>
        <dbReference type="EMBL" id="KAE8765375.1"/>
    </source>
</evidence>
<feature type="domain" description="HTH lysR-type" evidence="4">
    <location>
        <begin position="46"/>
        <end position="103"/>
    </location>
</feature>
<dbReference type="PROSITE" id="PS50931">
    <property type="entry name" value="HTH_LYSR"/>
    <property type="match status" value="1"/>
</dbReference>
<dbReference type="GO" id="GO:0003677">
    <property type="term" value="F:DNA binding"/>
    <property type="evidence" value="ECO:0007669"/>
    <property type="project" value="UniProtKB-KW"/>
</dbReference>
<dbReference type="InterPro" id="IPR036388">
    <property type="entry name" value="WH-like_DNA-bd_sf"/>
</dbReference>
<comment type="caution">
    <text evidence="5">The sequence shown here is derived from an EMBL/GenBank/DDBJ whole genome shotgun (WGS) entry which is preliminary data.</text>
</comment>
<dbReference type="OrthoDB" id="8717159at2"/>
<evidence type="ECO:0000256" key="1">
    <source>
        <dbReference type="ARBA" id="ARBA00023015"/>
    </source>
</evidence>
<dbReference type="PANTHER" id="PTHR30118:SF15">
    <property type="entry name" value="TRANSCRIPTIONAL REGULATORY PROTEIN"/>
    <property type="match status" value="1"/>
</dbReference>
<proteinExistence type="predicted"/>
<reference evidence="5 6" key="1">
    <citation type="submission" date="2019-10" db="EMBL/GenBank/DDBJ databases">
        <title>Georgenia wutianyii sp. nov. and Georgenia yuyongxinii sp. nov. isolated from plateau pika (Ochotona curzoniae) in the Qinghai-Tibet plateau of China.</title>
        <authorList>
            <person name="Tian Z."/>
        </authorList>
    </citation>
    <scope>NUCLEOTIDE SEQUENCE [LARGE SCALE GENOMIC DNA]</scope>
    <source>
        <strain evidence="5 6">DSM 21501</strain>
    </source>
</reference>
<dbReference type="InterPro" id="IPR000847">
    <property type="entry name" value="LysR_HTH_N"/>
</dbReference>
<dbReference type="Pfam" id="PF00126">
    <property type="entry name" value="HTH_1"/>
    <property type="match status" value="1"/>
</dbReference>
<keyword evidence="1" id="KW-0805">Transcription regulation</keyword>
<dbReference type="SUPFAM" id="SSF46785">
    <property type="entry name" value="Winged helix' DNA-binding domain"/>
    <property type="match status" value="1"/>
</dbReference>
<dbReference type="InterPro" id="IPR036390">
    <property type="entry name" value="WH_DNA-bd_sf"/>
</dbReference>
<evidence type="ECO:0000256" key="2">
    <source>
        <dbReference type="ARBA" id="ARBA00023125"/>
    </source>
</evidence>
<evidence type="ECO:0000259" key="4">
    <source>
        <dbReference type="PROSITE" id="PS50931"/>
    </source>
</evidence>
<dbReference type="Gene3D" id="1.10.10.10">
    <property type="entry name" value="Winged helix-like DNA-binding domain superfamily/Winged helix DNA-binding domain"/>
    <property type="match status" value="1"/>
</dbReference>
<dbReference type="AlphaFoldDB" id="A0A7J5USE1"/>
<dbReference type="EMBL" id="WHJE01000011">
    <property type="protein sequence ID" value="KAE8765375.1"/>
    <property type="molecule type" value="Genomic_DNA"/>
</dbReference>
<name>A0A7J5USE1_9MICO</name>
<accession>A0A7J5USE1</accession>